<dbReference type="EMBL" id="CP002160">
    <property type="protein sequence ID" value="ADL53951.1"/>
    <property type="molecule type" value="Genomic_DNA"/>
</dbReference>
<dbReference type="InterPro" id="IPR036525">
    <property type="entry name" value="Tubulin/FtsZ_GTPase_sf"/>
</dbReference>
<dbReference type="InterPro" id="IPR003008">
    <property type="entry name" value="Tubulin_FtsZ_GTPase"/>
</dbReference>
<dbReference type="eggNOG" id="COG0206">
    <property type="taxonomic scope" value="Bacteria"/>
</dbReference>
<name>D9SNF9_CLOC7</name>
<keyword evidence="3" id="KW-1185">Reference proteome</keyword>
<evidence type="ECO:0000313" key="2">
    <source>
        <dbReference type="EMBL" id="ADL53951.1"/>
    </source>
</evidence>
<organism evidence="2 3">
    <name type="scientific">Clostridium cellulovorans (strain ATCC 35296 / DSM 3052 / OCM 3 / 743B)</name>
    <dbReference type="NCBI Taxonomy" id="573061"/>
    <lineage>
        <taxon>Bacteria</taxon>
        <taxon>Bacillati</taxon>
        <taxon>Bacillota</taxon>
        <taxon>Clostridia</taxon>
        <taxon>Eubacteriales</taxon>
        <taxon>Clostridiaceae</taxon>
        <taxon>Clostridium</taxon>
    </lineage>
</organism>
<sequence>MEKGKMLLVSLGQGAGNIVDGLLSRNPRYNGLFLNSSLFDIKPLKNADMSKNVYLYPGTDGSGRDRNKSKEMIKDNVNSIGTLLSKYPLTEVVVVFTTMAGGTGSGAVKTFIQIVKKVLPKAKVNVVAILPSLKEDELAFKNTIECWNDINSIMDLISDVKFVDNNKRNTYKEINNEVIESLDLAYNIIGIHADGSIDNKDSFRINTAEGSGLILKLYDGLKDVKTAIDLAIKNSVFVQPDVYYCDYLGINLKVDGYDPYEVSKLFEVYKSTYITYNNKNNIVVLGGCETPTESINLIKMALDEKNKRKLSRNKKRSVIIDIDTDGIDNKEDIDGLNNSELNDLFEDNYAF</sequence>
<dbReference type="SUPFAM" id="SSF52490">
    <property type="entry name" value="Tubulin nucleotide-binding domain-like"/>
    <property type="match status" value="1"/>
</dbReference>
<dbReference type="Pfam" id="PF00091">
    <property type="entry name" value="Tubulin"/>
    <property type="match status" value="1"/>
</dbReference>
<proteinExistence type="predicted"/>
<protein>
    <submittedName>
        <fullName evidence="2">Tubulin/FtsZ GTPase</fullName>
    </submittedName>
</protein>
<dbReference type="RefSeq" id="WP_010074308.1">
    <property type="nucleotide sequence ID" value="NC_014393.1"/>
</dbReference>
<dbReference type="AlphaFoldDB" id="D9SNF9"/>
<dbReference type="STRING" id="573061.Clocel_4294"/>
<accession>D9SNF9</accession>
<dbReference type="Proteomes" id="UP000002730">
    <property type="component" value="Chromosome"/>
</dbReference>
<dbReference type="KEGG" id="ccb:Clocel_4294"/>
<dbReference type="Gene3D" id="3.30.1330.150">
    <property type="match status" value="1"/>
</dbReference>
<feature type="domain" description="Tubulin/FtsZ GTPase" evidence="1">
    <location>
        <begin position="58"/>
        <end position="157"/>
    </location>
</feature>
<reference evidence="2 3" key="1">
    <citation type="submission" date="2010-08" db="EMBL/GenBank/DDBJ databases">
        <title>Complete sequence of Clostridium cellulovorans 743B.</title>
        <authorList>
            <consortium name="US DOE Joint Genome Institute"/>
            <person name="Lucas S."/>
            <person name="Copeland A."/>
            <person name="Lapidus A."/>
            <person name="Cheng J.-F."/>
            <person name="Bruce D."/>
            <person name="Goodwin L."/>
            <person name="Pitluck S."/>
            <person name="Chertkov O."/>
            <person name="Detter J.C."/>
            <person name="Han C."/>
            <person name="Tapia R."/>
            <person name="Land M."/>
            <person name="Hauser L."/>
            <person name="Chang Y.-J."/>
            <person name="Jeffries C."/>
            <person name="Kyrpides N."/>
            <person name="Ivanova N."/>
            <person name="Mikhailova N."/>
            <person name="Hemme C.L."/>
            <person name="Woyke T."/>
        </authorList>
    </citation>
    <scope>NUCLEOTIDE SEQUENCE [LARGE SCALE GENOMIC DNA]</scope>
    <source>
        <strain evidence="3">ATCC 35296 / DSM 3052 / OCM 3 / 743B</strain>
    </source>
</reference>
<dbReference type="GO" id="GO:0005525">
    <property type="term" value="F:GTP binding"/>
    <property type="evidence" value="ECO:0007669"/>
    <property type="project" value="InterPro"/>
</dbReference>
<evidence type="ECO:0000313" key="3">
    <source>
        <dbReference type="Proteomes" id="UP000002730"/>
    </source>
</evidence>
<dbReference type="OrthoDB" id="1883592at2"/>
<evidence type="ECO:0000259" key="1">
    <source>
        <dbReference type="Pfam" id="PF00091"/>
    </source>
</evidence>
<gene>
    <name evidence="2" type="ordered locus">Clocel_4294</name>
</gene>
<dbReference type="HOGENOM" id="CLU_796219_0_0_9"/>
<dbReference type="Gene3D" id="3.40.50.1440">
    <property type="entry name" value="Tubulin/FtsZ, GTPase domain"/>
    <property type="match status" value="1"/>
</dbReference>